<gene>
    <name evidence="1" type="ORF">CAFE_08080</name>
</gene>
<reference evidence="1 2" key="1">
    <citation type="submission" date="2019-09" db="EMBL/GenBank/DDBJ databases">
        <title>Genome sequence of Clostridium sp. EA1.</title>
        <authorList>
            <person name="Poehlein A."/>
            <person name="Bengelsdorf F.R."/>
            <person name="Daniel R."/>
        </authorList>
    </citation>
    <scope>NUCLEOTIDE SEQUENCE [LARGE SCALE GENOMIC DNA]</scope>
    <source>
        <strain evidence="1 2">EA1</strain>
    </source>
</reference>
<evidence type="ECO:0000313" key="1">
    <source>
        <dbReference type="EMBL" id="MVB10131.1"/>
    </source>
</evidence>
<comment type="caution">
    <text evidence="1">The sequence shown here is derived from an EMBL/GenBank/DDBJ whole genome shotgun (WGS) entry which is preliminary data.</text>
</comment>
<organism evidence="1 2">
    <name type="scientific">Caproicibacter fermentans</name>
    <dbReference type="NCBI Taxonomy" id="2576756"/>
    <lineage>
        <taxon>Bacteria</taxon>
        <taxon>Bacillati</taxon>
        <taxon>Bacillota</taxon>
        <taxon>Clostridia</taxon>
        <taxon>Eubacteriales</taxon>
        <taxon>Acutalibacteraceae</taxon>
        <taxon>Caproicibacter</taxon>
    </lineage>
</organism>
<accession>A0A6N8HWE2</accession>
<dbReference type="Proteomes" id="UP000469440">
    <property type="component" value="Unassembled WGS sequence"/>
</dbReference>
<dbReference type="EMBL" id="VWXL01000019">
    <property type="protein sequence ID" value="MVB10131.1"/>
    <property type="molecule type" value="Genomic_DNA"/>
</dbReference>
<proteinExistence type="predicted"/>
<sequence length="66" mass="7692">MNVQNLPSTGDRLFLMHREVIVTNVYPIFRLVKIHYLKESFEFFVDVSAVTTEPNYTNSISIEILT</sequence>
<name>A0A6N8HWE2_9FIRM</name>
<evidence type="ECO:0000313" key="2">
    <source>
        <dbReference type="Proteomes" id="UP000469440"/>
    </source>
</evidence>
<protein>
    <submittedName>
        <fullName evidence="1">Uncharacterized protein</fullName>
    </submittedName>
</protein>
<keyword evidence="2" id="KW-1185">Reference proteome</keyword>
<dbReference type="AlphaFoldDB" id="A0A6N8HWE2"/>